<name>A0A5N7ISQ9_9CLOT</name>
<evidence type="ECO:0000256" key="5">
    <source>
        <dbReference type="ARBA" id="ARBA00023136"/>
    </source>
</evidence>
<keyword evidence="4 9" id="KW-1133">Transmembrane helix</keyword>
<dbReference type="InterPro" id="IPR029151">
    <property type="entry name" value="Sensor-like_sf"/>
</dbReference>
<dbReference type="EMBL" id="SPSF01000043">
    <property type="protein sequence ID" value="MPQ63964.1"/>
    <property type="molecule type" value="Genomic_DNA"/>
</dbReference>
<dbReference type="InterPro" id="IPR033463">
    <property type="entry name" value="sCache_3"/>
</dbReference>
<evidence type="ECO:0000256" key="9">
    <source>
        <dbReference type="SAM" id="Phobius"/>
    </source>
</evidence>
<dbReference type="PANTHER" id="PTHR32089">
    <property type="entry name" value="METHYL-ACCEPTING CHEMOTAXIS PROTEIN MCPB"/>
    <property type="match status" value="1"/>
</dbReference>
<keyword evidence="5 9" id="KW-0472">Membrane</keyword>
<feature type="domain" description="HAMP" evidence="11">
    <location>
        <begin position="209"/>
        <end position="261"/>
    </location>
</feature>
<keyword evidence="6 8" id="KW-0807">Transducer</keyword>
<feature type="transmembrane region" description="Helical" evidence="9">
    <location>
        <begin position="12"/>
        <end position="33"/>
    </location>
</feature>
<sequence>MKIKFKIKLKGKILGIFISILVLLSVLVLITVYTEMKSLAFKDINTQLNTSSDIGYSLLSEKYPGEWKLEGDKLYKGDKIINGDTDFVDIVKKNTGNIATIFLGDTRISTNVLQADGTRAIGTKVSDKVATVVLKSGQVYVGEATILNEIYQAKYIPIKDGKGTVVGIWFVGVSKASINNTIFNLMLKILVINIAILILSIILVVVFVNTLKKNINVISTSLKTVANGNLGGACFVKSKDEFGEIAGYVNTMILNLKDIVQKLQGASKMVDSSSSNLLGISSEMSSVSENIASSIQEVASGTGTQAGDMISITTLLNNFGDEIELIALKISNVNQSSGYINTMASESNEGMESLISSIKKVKDAFDDFTTRFNVLGSNLNKVNEITDYIKGISEQTNLLALNAAIEAARAGEAGRGFSVVADEIRKLAEQSSESSESINELINTISDDNKIIASSTEIMLSEISNQVIVINGATDSFRGILVAVSDVIPKIVEVNESISTINKDKNIIIDKIESSSKVAEEISASSQEISAASEQLSASSQEVSATAQILNNMTEEILDIGNKFKL</sequence>
<dbReference type="Proteomes" id="UP000342249">
    <property type="component" value="Unassembled WGS sequence"/>
</dbReference>
<evidence type="ECO:0000256" key="2">
    <source>
        <dbReference type="ARBA" id="ARBA00022475"/>
    </source>
</evidence>
<feature type="transmembrane region" description="Helical" evidence="9">
    <location>
        <begin position="185"/>
        <end position="208"/>
    </location>
</feature>
<comment type="caution">
    <text evidence="12">The sequence shown here is derived from an EMBL/GenBank/DDBJ whole genome shotgun (WGS) entry which is preliminary data.</text>
</comment>
<dbReference type="InterPro" id="IPR004089">
    <property type="entry name" value="MCPsignal_dom"/>
</dbReference>
<dbReference type="InterPro" id="IPR003660">
    <property type="entry name" value="HAMP_dom"/>
</dbReference>
<evidence type="ECO:0000256" key="7">
    <source>
        <dbReference type="ARBA" id="ARBA00029447"/>
    </source>
</evidence>
<dbReference type="GO" id="GO:0005886">
    <property type="term" value="C:plasma membrane"/>
    <property type="evidence" value="ECO:0007669"/>
    <property type="project" value="UniProtKB-SubCell"/>
</dbReference>
<proteinExistence type="inferred from homology"/>
<evidence type="ECO:0000256" key="4">
    <source>
        <dbReference type="ARBA" id="ARBA00022989"/>
    </source>
</evidence>
<evidence type="ECO:0000256" key="6">
    <source>
        <dbReference type="ARBA" id="ARBA00023224"/>
    </source>
</evidence>
<dbReference type="PROSITE" id="PS50111">
    <property type="entry name" value="CHEMOTAXIS_TRANSDUC_2"/>
    <property type="match status" value="1"/>
</dbReference>
<dbReference type="Pfam" id="PF00672">
    <property type="entry name" value="HAMP"/>
    <property type="match status" value="1"/>
</dbReference>
<dbReference type="RefSeq" id="WP_152753365.1">
    <property type="nucleotide sequence ID" value="NZ_SPSE01000044.1"/>
</dbReference>
<dbReference type="SMART" id="SM00283">
    <property type="entry name" value="MA"/>
    <property type="match status" value="1"/>
</dbReference>
<dbReference type="CDD" id="cd06225">
    <property type="entry name" value="HAMP"/>
    <property type="match status" value="1"/>
</dbReference>
<evidence type="ECO:0000313" key="12">
    <source>
        <dbReference type="EMBL" id="MPQ63964.1"/>
    </source>
</evidence>
<comment type="subcellular location">
    <subcellularLocation>
        <location evidence="1">Cell membrane</location>
        <topology evidence="1">Multi-pass membrane protein</topology>
    </subcellularLocation>
</comment>
<dbReference type="SUPFAM" id="SSF58104">
    <property type="entry name" value="Methyl-accepting chemotaxis protein (MCP) signaling domain"/>
    <property type="match status" value="1"/>
</dbReference>
<organism evidence="12 13">
    <name type="scientific">Clostridium estertheticum</name>
    <dbReference type="NCBI Taxonomy" id="238834"/>
    <lineage>
        <taxon>Bacteria</taxon>
        <taxon>Bacillati</taxon>
        <taxon>Bacillota</taxon>
        <taxon>Clostridia</taxon>
        <taxon>Eubacteriales</taxon>
        <taxon>Clostridiaceae</taxon>
        <taxon>Clostridium</taxon>
    </lineage>
</organism>
<dbReference type="SMART" id="SM00304">
    <property type="entry name" value="HAMP"/>
    <property type="match status" value="1"/>
</dbReference>
<accession>A0A5N7ISQ9</accession>
<evidence type="ECO:0000256" key="3">
    <source>
        <dbReference type="ARBA" id="ARBA00022692"/>
    </source>
</evidence>
<keyword evidence="2" id="KW-1003">Cell membrane</keyword>
<evidence type="ECO:0000259" key="11">
    <source>
        <dbReference type="PROSITE" id="PS50885"/>
    </source>
</evidence>
<comment type="similarity">
    <text evidence="7">Belongs to the methyl-accepting chemotaxis (MCP) protein family.</text>
</comment>
<dbReference type="PANTHER" id="PTHR32089:SF112">
    <property type="entry name" value="LYSOZYME-LIKE PROTEIN-RELATED"/>
    <property type="match status" value="1"/>
</dbReference>
<evidence type="ECO:0000256" key="8">
    <source>
        <dbReference type="PROSITE-ProRule" id="PRU00284"/>
    </source>
</evidence>
<dbReference type="AlphaFoldDB" id="A0A5N7ISQ9"/>
<evidence type="ECO:0000259" key="10">
    <source>
        <dbReference type="PROSITE" id="PS50111"/>
    </source>
</evidence>
<reference evidence="12 13" key="1">
    <citation type="journal article" date="2019" name="Lett. Appl. Microbiol.">
        <title>A case of 'blown pack' spoilage of vacuum-packaged pork likely associated with Clostridium estertheticum in Canada.</title>
        <authorList>
            <person name="Zhang P."/>
            <person name="Ward P."/>
            <person name="McMullen L.M."/>
            <person name="Yang X."/>
        </authorList>
    </citation>
    <scope>NUCLEOTIDE SEQUENCE [LARGE SCALE GENOMIC DNA]</scope>
    <source>
        <strain evidence="12 13">MA19</strain>
    </source>
</reference>
<dbReference type="GO" id="GO:0007165">
    <property type="term" value="P:signal transduction"/>
    <property type="evidence" value="ECO:0007669"/>
    <property type="project" value="UniProtKB-KW"/>
</dbReference>
<dbReference type="SUPFAM" id="SSF103190">
    <property type="entry name" value="Sensory domain-like"/>
    <property type="match status" value="1"/>
</dbReference>
<evidence type="ECO:0000256" key="1">
    <source>
        <dbReference type="ARBA" id="ARBA00004651"/>
    </source>
</evidence>
<evidence type="ECO:0000313" key="13">
    <source>
        <dbReference type="Proteomes" id="UP000342249"/>
    </source>
</evidence>
<dbReference type="Pfam" id="PF00015">
    <property type="entry name" value="MCPsignal"/>
    <property type="match status" value="1"/>
</dbReference>
<protein>
    <submittedName>
        <fullName evidence="12">Methyl-accepting chemotaxis protein</fullName>
    </submittedName>
</protein>
<dbReference type="Gene3D" id="1.10.287.950">
    <property type="entry name" value="Methyl-accepting chemotaxis protein"/>
    <property type="match status" value="1"/>
</dbReference>
<dbReference type="PROSITE" id="PS50885">
    <property type="entry name" value="HAMP"/>
    <property type="match status" value="1"/>
</dbReference>
<dbReference type="Pfam" id="PF17202">
    <property type="entry name" value="sCache_3_3"/>
    <property type="match status" value="1"/>
</dbReference>
<gene>
    <name evidence="12" type="ORF">E4V82_17855</name>
</gene>
<keyword evidence="3 9" id="KW-0812">Transmembrane</keyword>
<feature type="domain" description="Methyl-accepting transducer" evidence="10">
    <location>
        <begin position="280"/>
        <end position="544"/>
    </location>
</feature>